<gene>
    <name evidence="7 11" type="primary">murD</name>
    <name evidence="11" type="ORF">DLM65_12565</name>
</gene>
<protein>
    <recommendedName>
        <fullName evidence="7 8">UDP-N-acetylmuramoylalanine--D-glutamate ligase</fullName>
        <ecNumber evidence="7 8">6.3.2.9</ecNumber>
    </recommendedName>
    <alternativeName>
        <fullName evidence="7">D-glutamic acid-adding enzyme</fullName>
    </alternativeName>
    <alternativeName>
        <fullName evidence="7">UDP-N-acetylmuramoyl-L-alanyl-D-glutamate synthetase</fullName>
    </alternativeName>
</protein>
<feature type="binding site" evidence="7">
    <location>
        <begin position="135"/>
        <end position="141"/>
    </location>
    <ligand>
        <name>ATP</name>
        <dbReference type="ChEBI" id="CHEBI:30616"/>
    </ligand>
</feature>
<evidence type="ECO:0000256" key="8">
    <source>
        <dbReference type="RuleBase" id="RU003664"/>
    </source>
</evidence>
<dbReference type="SUPFAM" id="SSF53244">
    <property type="entry name" value="MurD-like peptide ligases, peptide-binding domain"/>
    <property type="match status" value="1"/>
</dbReference>
<evidence type="ECO:0000259" key="10">
    <source>
        <dbReference type="Pfam" id="PF08245"/>
    </source>
</evidence>
<dbReference type="AlphaFoldDB" id="A0A2W5ZYW4"/>
<feature type="domain" description="Mur ligase central" evidence="10">
    <location>
        <begin position="133"/>
        <end position="308"/>
    </location>
</feature>
<dbReference type="PANTHER" id="PTHR43692">
    <property type="entry name" value="UDP-N-ACETYLMURAMOYLALANINE--D-GLUTAMATE LIGASE"/>
    <property type="match status" value="1"/>
</dbReference>
<evidence type="ECO:0000256" key="7">
    <source>
        <dbReference type="HAMAP-Rule" id="MF_00639"/>
    </source>
</evidence>
<evidence type="ECO:0000256" key="4">
    <source>
        <dbReference type="ARBA" id="ARBA00022598"/>
    </source>
</evidence>
<dbReference type="Proteomes" id="UP000248724">
    <property type="component" value="Unassembled WGS sequence"/>
</dbReference>
<dbReference type="HAMAP" id="MF_00639">
    <property type="entry name" value="MurD"/>
    <property type="match status" value="1"/>
</dbReference>
<keyword evidence="7 8" id="KW-0961">Cell wall biogenesis/degradation</keyword>
<dbReference type="GO" id="GO:0071555">
    <property type="term" value="P:cell wall organization"/>
    <property type="evidence" value="ECO:0007669"/>
    <property type="project" value="UniProtKB-KW"/>
</dbReference>
<keyword evidence="7 8" id="KW-0133">Cell shape</keyword>
<dbReference type="Gene3D" id="3.40.50.720">
    <property type="entry name" value="NAD(P)-binding Rossmann-like Domain"/>
    <property type="match status" value="1"/>
</dbReference>
<dbReference type="InterPro" id="IPR005762">
    <property type="entry name" value="MurD"/>
</dbReference>
<proteinExistence type="inferred from homology"/>
<dbReference type="EC" id="6.3.2.9" evidence="7 8"/>
<keyword evidence="7 8" id="KW-0573">Peptidoglycan synthesis</keyword>
<evidence type="ECO:0000256" key="5">
    <source>
        <dbReference type="ARBA" id="ARBA00022741"/>
    </source>
</evidence>
<dbReference type="SUPFAM" id="SSF53623">
    <property type="entry name" value="MurD-like peptide ligases, catalytic domain"/>
    <property type="match status" value="1"/>
</dbReference>
<comment type="caution">
    <text evidence="11">The sequence shown here is derived from an EMBL/GenBank/DDBJ whole genome shotgun (WGS) entry which is preliminary data.</text>
</comment>
<evidence type="ECO:0000313" key="12">
    <source>
        <dbReference type="Proteomes" id="UP000248724"/>
    </source>
</evidence>
<dbReference type="EMBL" id="QHBU01000256">
    <property type="protein sequence ID" value="PZR78488.1"/>
    <property type="molecule type" value="Genomic_DNA"/>
</dbReference>
<evidence type="ECO:0000256" key="1">
    <source>
        <dbReference type="ARBA" id="ARBA00004496"/>
    </source>
</evidence>
<feature type="domain" description="Mur ligase C-terminal" evidence="9">
    <location>
        <begin position="331"/>
        <end position="443"/>
    </location>
</feature>
<comment type="catalytic activity">
    <reaction evidence="7 8">
        <text>UDP-N-acetyl-alpha-D-muramoyl-L-alanine + D-glutamate + ATP = UDP-N-acetyl-alpha-D-muramoyl-L-alanyl-D-glutamate + ADP + phosphate + H(+)</text>
        <dbReference type="Rhea" id="RHEA:16429"/>
        <dbReference type="ChEBI" id="CHEBI:15378"/>
        <dbReference type="ChEBI" id="CHEBI:29986"/>
        <dbReference type="ChEBI" id="CHEBI:30616"/>
        <dbReference type="ChEBI" id="CHEBI:43474"/>
        <dbReference type="ChEBI" id="CHEBI:83898"/>
        <dbReference type="ChEBI" id="CHEBI:83900"/>
        <dbReference type="ChEBI" id="CHEBI:456216"/>
        <dbReference type="EC" id="6.3.2.9"/>
    </reaction>
</comment>
<evidence type="ECO:0000256" key="2">
    <source>
        <dbReference type="ARBA" id="ARBA00004752"/>
    </source>
</evidence>
<dbReference type="NCBIfam" id="TIGR01087">
    <property type="entry name" value="murD"/>
    <property type="match status" value="1"/>
</dbReference>
<reference evidence="11 12" key="1">
    <citation type="journal article" date="2017" name="Nature">
        <title>Atmospheric trace gases support primary production in Antarctic desert surface soil.</title>
        <authorList>
            <person name="Ji M."/>
            <person name="Greening C."/>
            <person name="Vanwonterghem I."/>
            <person name="Carere C.R."/>
            <person name="Bay S.K."/>
            <person name="Steen J.A."/>
            <person name="Montgomery K."/>
            <person name="Lines T."/>
            <person name="Beardall J."/>
            <person name="van Dorst J."/>
            <person name="Snape I."/>
            <person name="Stott M.B."/>
            <person name="Hugenholtz P."/>
            <person name="Ferrari B.C."/>
        </authorList>
    </citation>
    <scope>NUCLEOTIDE SEQUENCE [LARGE SCALE GENOMIC DNA]</scope>
    <source>
        <strain evidence="11">RRmetagenome_bin12</strain>
    </source>
</reference>
<comment type="function">
    <text evidence="7 8">Cell wall formation. Catalyzes the addition of glutamate to the nucleotide precursor UDP-N-acetylmuramoyl-L-alanine (UMA).</text>
</comment>
<dbReference type="GO" id="GO:0051301">
    <property type="term" value="P:cell division"/>
    <property type="evidence" value="ECO:0007669"/>
    <property type="project" value="UniProtKB-KW"/>
</dbReference>
<name>A0A2W5ZYW4_9BACT</name>
<accession>A0A2W5ZYW4</accession>
<dbReference type="Pfam" id="PF21799">
    <property type="entry name" value="MurD-like_N"/>
    <property type="match status" value="1"/>
</dbReference>
<dbReference type="GO" id="GO:0008764">
    <property type="term" value="F:UDP-N-acetylmuramoylalanine-D-glutamate ligase activity"/>
    <property type="evidence" value="ECO:0007669"/>
    <property type="project" value="UniProtKB-UniRule"/>
</dbReference>
<sequence length="474" mass="49201">MLRRGGGRRHAAHGAVRALARRGGVTERAVVIGLGRSGLACARVLAGDGYEVLVVDGRDDALLREVAAALPGTVQAQLGGYDPDVVRGAAIVCPSPGVPWTAPELDLARTLGIPVRSEMSLVFERCRGRIVGITGTNGKTTTTSLCAAVIARDGRRVHLGGNIGDTILDRLDDVGSGDWVVLELSSFQLESVDQPRCEIAAVLNISPDHLDRHGTLAAYIAAKQRIVEHAVSCTVLGWDDPVTRAMAAASSAPVRFFGSALEGVDGATVDGDTVTIVEAGATEPVIPVADIPLFGAHNVLNVLAATAVGQAAGVAKSDIAAAVREFTAVPHRLQVVLDSGGVLWINDSKATNVDAATRALQSFDRPIIWIGGGHTKGVAPDELADAVAHAARFAILNGDTAAELDAALAQRGYGERAVVADQHSAVALAAQMARPGDVVLLAPGYSSFDQFRNFDERGSAFAETVRAIAAGRAR</sequence>
<keyword evidence="6 7" id="KW-0067">ATP-binding</keyword>
<keyword evidence="4 7" id="KW-0436">Ligase</keyword>
<dbReference type="InterPro" id="IPR036565">
    <property type="entry name" value="Mur-like_cat_sf"/>
</dbReference>
<comment type="pathway">
    <text evidence="2 7 8">Cell wall biogenesis; peptidoglycan biosynthesis.</text>
</comment>
<comment type="subcellular location">
    <subcellularLocation>
        <location evidence="1 7 8">Cytoplasm</location>
    </subcellularLocation>
</comment>
<dbReference type="InterPro" id="IPR013221">
    <property type="entry name" value="Mur_ligase_cen"/>
</dbReference>
<dbReference type="PANTHER" id="PTHR43692:SF1">
    <property type="entry name" value="UDP-N-ACETYLMURAMOYLALANINE--D-GLUTAMATE LIGASE"/>
    <property type="match status" value="1"/>
</dbReference>
<evidence type="ECO:0000256" key="6">
    <source>
        <dbReference type="ARBA" id="ARBA00022840"/>
    </source>
</evidence>
<keyword evidence="5 7" id="KW-0547">Nucleotide-binding</keyword>
<comment type="similarity">
    <text evidence="7">Belongs to the MurCDEF family.</text>
</comment>
<dbReference type="GO" id="GO:0005737">
    <property type="term" value="C:cytoplasm"/>
    <property type="evidence" value="ECO:0007669"/>
    <property type="project" value="UniProtKB-SubCell"/>
</dbReference>
<keyword evidence="7 8" id="KW-0131">Cell cycle</keyword>
<evidence type="ECO:0000256" key="3">
    <source>
        <dbReference type="ARBA" id="ARBA00022490"/>
    </source>
</evidence>
<evidence type="ECO:0000313" key="11">
    <source>
        <dbReference type="EMBL" id="PZR78488.1"/>
    </source>
</evidence>
<dbReference type="GO" id="GO:0008360">
    <property type="term" value="P:regulation of cell shape"/>
    <property type="evidence" value="ECO:0007669"/>
    <property type="project" value="UniProtKB-KW"/>
</dbReference>
<dbReference type="InterPro" id="IPR036615">
    <property type="entry name" value="Mur_ligase_C_dom_sf"/>
</dbReference>
<dbReference type="Gene3D" id="3.90.190.20">
    <property type="entry name" value="Mur ligase, C-terminal domain"/>
    <property type="match status" value="1"/>
</dbReference>
<dbReference type="SUPFAM" id="SSF51984">
    <property type="entry name" value="MurCD N-terminal domain"/>
    <property type="match status" value="1"/>
</dbReference>
<evidence type="ECO:0000259" key="9">
    <source>
        <dbReference type="Pfam" id="PF02875"/>
    </source>
</evidence>
<dbReference type="GO" id="GO:0005524">
    <property type="term" value="F:ATP binding"/>
    <property type="evidence" value="ECO:0007669"/>
    <property type="project" value="UniProtKB-UniRule"/>
</dbReference>
<dbReference type="Gene3D" id="3.40.1190.10">
    <property type="entry name" value="Mur-like, catalytic domain"/>
    <property type="match status" value="1"/>
</dbReference>
<dbReference type="UniPathway" id="UPA00219"/>
<organism evidence="11 12">
    <name type="scientific">Candidatus Aeolococcus gillhamiae</name>
    <dbReference type="NCBI Taxonomy" id="3127015"/>
    <lineage>
        <taxon>Bacteria</taxon>
        <taxon>Bacillati</taxon>
        <taxon>Candidatus Dormiibacterota</taxon>
        <taxon>Candidatus Dormibacteria</taxon>
        <taxon>Candidatus Aeolococcales</taxon>
        <taxon>Candidatus Aeolococcaceae</taxon>
        <taxon>Candidatus Aeolococcus</taxon>
    </lineage>
</organism>
<dbReference type="Pfam" id="PF02875">
    <property type="entry name" value="Mur_ligase_C"/>
    <property type="match status" value="1"/>
</dbReference>
<keyword evidence="7 8" id="KW-0132">Cell division</keyword>
<dbReference type="InterPro" id="IPR004101">
    <property type="entry name" value="Mur_ligase_C"/>
</dbReference>
<dbReference type="GO" id="GO:0009252">
    <property type="term" value="P:peptidoglycan biosynthetic process"/>
    <property type="evidence" value="ECO:0007669"/>
    <property type="project" value="UniProtKB-UniRule"/>
</dbReference>
<dbReference type="Pfam" id="PF08245">
    <property type="entry name" value="Mur_ligase_M"/>
    <property type="match status" value="1"/>
</dbReference>
<keyword evidence="3 7" id="KW-0963">Cytoplasm</keyword>